<dbReference type="EMBL" id="BAABGJ010000046">
    <property type="protein sequence ID" value="GAA4347171.1"/>
    <property type="molecule type" value="Genomic_DNA"/>
</dbReference>
<dbReference type="PROSITE" id="PS00624">
    <property type="entry name" value="GMC_OXRED_2"/>
    <property type="match status" value="1"/>
</dbReference>
<feature type="region of interest" description="Disordered" evidence="6">
    <location>
        <begin position="538"/>
        <end position="557"/>
    </location>
</feature>
<dbReference type="SUPFAM" id="SSF51905">
    <property type="entry name" value="FAD/NAD(P)-binding domain"/>
    <property type="match status" value="1"/>
</dbReference>
<evidence type="ECO:0000256" key="3">
    <source>
        <dbReference type="ARBA" id="ARBA00022630"/>
    </source>
</evidence>
<dbReference type="PANTHER" id="PTHR11552:SF147">
    <property type="entry name" value="CHOLINE DEHYDROGENASE, MITOCHONDRIAL"/>
    <property type="match status" value="1"/>
</dbReference>
<dbReference type="InterPro" id="IPR000172">
    <property type="entry name" value="GMC_OxRdtase_N"/>
</dbReference>
<dbReference type="InterPro" id="IPR036188">
    <property type="entry name" value="FAD/NAD-bd_sf"/>
</dbReference>
<dbReference type="PROSITE" id="PS00623">
    <property type="entry name" value="GMC_OXRED_1"/>
    <property type="match status" value="1"/>
</dbReference>
<dbReference type="Gene3D" id="3.30.410.40">
    <property type="match status" value="1"/>
</dbReference>
<evidence type="ECO:0000256" key="5">
    <source>
        <dbReference type="RuleBase" id="RU003968"/>
    </source>
</evidence>
<evidence type="ECO:0000313" key="10">
    <source>
        <dbReference type="Proteomes" id="UP001500975"/>
    </source>
</evidence>
<evidence type="ECO:0000259" key="8">
    <source>
        <dbReference type="PROSITE" id="PS00624"/>
    </source>
</evidence>
<keyword evidence="10" id="KW-1185">Reference proteome</keyword>
<evidence type="ECO:0000256" key="4">
    <source>
        <dbReference type="ARBA" id="ARBA00022827"/>
    </source>
</evidence>
<comment type="cofactor">
    <cofactor evidence="1">
        <name>FAD</name>
        <dbReference type="ChEBI" id="CHEBI:57692"/>
    </cofactor>
</comment>
<reference evidence="10" key="1">
    <citation type="journal article" date="2019" name="Int. J. Syst. Evol. Microbiol.">
        <title>The Global Catalogue of Microorganisms (GCM) 10K type strain sequencing project: providing services to taxonomists for standard genome sequencing and annotation.</title>
        <authorList>
            <consortium name="The Broad Institute Genomics Platform"/>
            <consortium name="The Broad Institute Genome Sequencing Center for Infectious Disease"/>
            <person name="Wu L."/>
            <person name="Ma J."/>
        </authorList>
    </citation>
    <scope>NUCLEOTIDE SEQUENCE [LARGE SCALE GENOMIC DNA]</scope>
    <source>
        <strain evidence="10">JCM 17804</strain>
    </source>
</reference>
<evidence type="ECO:0000313" key="9">
    <source>
        <dbReference type="EMBL" id="GAA4347171.1"/>
    </source>
</evidence>
<name>A0ABP8HY91_9BURK</name>
<gene>
    <name evidence="9" type="ORF">GCM10023165_32110</name>
</gene>
<feature type="domain" description="Glucose-methanol-choline oxidoreductase N-terminal" evidence="7">
    <location>
        <begin position="84"/>
        <end position="107"/>
    </location>
</feature>
<protein>
    <submittedName>
        <fullName evidence="9">Choline dehydrogenase</fullName>
    </submittedName>
</protein>
<dbReference type="InterPro" id="IPR007867">
    <property type="entry name" value="GMC_OxRtase_C"/>
</dbReference>
<sequence length="557" mass="61304">MQSTTYDFIVIGSGSAGGVVASRLSENGKYTVLCLEAGDKGANYIWTIPPGGVVYLIDNPAANWRYESEAHESHGSRPIYVPRGKLLGGSSALNGIIYNRGQRIDYDTWAERGCPGWSYKDVLPYLKKIENTDIGTDEFRGRTGPVKVTVMSKLSPFYDLFIEAAQAVGIPHNPDYSGASQEGVAMAQQTGYRGRRQSTATQYLYPARQRPNLKILQGAEATSLMMEGKRCVGVRFRRDGALHEARATREVIVSCGAANSPKLLELSGIGNPDILRRHGIKPVHELRGVGENLRDHYAAILKWRFNRPGLSLAQRGRSWGLLLEILKYVFFRKGFIAQGNGSLRVFAKSRPEVGEPDIMMIVNPYIIDLKGGQGRRMAKTEGFFVYSHGQRTESTGSIHLRSSDPFAAPLISYRFLDTDYDRKTAILAVRRAREIVNASPLKETIAEEMQPGPQIETDEEILEFVRKSGNITQHMVGTCKMGSDPMAVVDERLRVHGIAGLRIADASIMPTIISGNTSIPCMMIGEKCADMVLADAEAAPPRTPQALKRPSREAVSA</sequence>
<dbReference type="RefSeq" id="WP_345539106.1">
    <property type="nucleotide sequence ID" value="NZ_BAABGJ010000046.1"/>
</dbReference>
<dbReference type="Pfam" id="PF05199">
    <property type="entry name" value="GMC_oxred_C"/>
    <property type="match status" value="1"/>
</dbReference>
<organism evidence="9 10">
    <name type="scientific">Variovorax defluvii</name>
    <dbReference type="NCBI Taxonomy" id="913761"/>
    <lineage>
        <taxon>Bacteria</taxon>
        <taxon>Pseudomonadati</taxon>
        <taxon>Pseudomonadota</taxon>
        <taxon>Betaproteobacteria</taxon>
        <taxon>Burkholderiales</taxon>
        <taxon>Comamonadaceae</taxon>
        <taxon>Variovorax</taxon>
    </lineage>
</organism>
<comment type="similarity">
    <text evidence="2 5">Belongs to the GMC oxidoreductase family.</text>
</comment>
<evidence type="ECO:0000259" key="7">
    <source>
        <dbReference type="PROSITE" id="PS00623"/>
    </source>
</evidence>
<proteinExistence type="inferred from homology"/>
<comment type="caution">
    <text evidence="9">The sequence shown here is derived from an EMBL/GenBank/DDBJ whole genome shotgun (WGS) entry which is preliminary data.</text>
</comment>
<dbReference type="InterPro" id="IPR012132">
    <property type="entry name" value="GMC_OxRdtase"/>
</dbReference>
<accession>A0ABP8HY91</accession>
<dbReference type="Proteomes" id="UP001500975">
    <property type="component" value="Unassembled WGS sequence"/>
</dbReference>
<dbReference type="PANTHER" id="PTHR11552">
    <property type="entry name" value="GLUCOSE-METHANOL-CHOLINE GMC OXIDOREDUCTASE"/>
    <property type="match status" value="1"/>
</dbReference>
<dbReference type="SUPFAM" id="SSF54373">
    <property type="entry name" value="FAD-linked reductases, C-terminal domain"/>
    <property type="match status" value="1"/>
</dbReference>
<dbReference type="Gene3D" id="3.50.50.60">
    <property type="entry name" value="FAD/NAD(P)-binding domain"/>
    <property type="match status" value="1"/>
</dbReference>
<keyword evidence="4 5" id="KW-0274">FAD</keyword>
<evidence type="ECO:0000256" key="1">
    <source>
        <dbReference type="ARBA" id="ARBA00001974"/>
    </source>
</evidence>
<evidence type="ECO:0000256" key="6">
    <source>
        <dbReference type="SAM" id="MobiDB-lite"/>
    </source>
</evidence>
<dbReference type="PIRSF" id="PIRSF000137">
    <property type="entry name" value="Alcohol_oxidase"/>
    <property type="match status" value="1"/>
</dbReference>
<dbReference type="Pfam" id="PF00732">
    <property type="entry name" value="GMC_oxred_N"/>
    <property type="match status" value="1"/>
</dbReference>
<evidence type="ECO:0000256" key="2">
    <source>
        <dbReference type="ARBA" id="ARBA00010790"/>
    </source>
</evidence>
<keyword evidence="3 5" id="KW-0285">Flavoprotein</keyword>
<feature type="domain" description="Glucose-methanol-choline oxidoreductase N-terminal" evidence="8">
    <location>
        <begin position="256"/>
        <end position="270"/>
    </location>
</feature>